<reference evidence="3" key="1">
    <citation type="journal article" date="2020" name="Stud. Mycol.">
        <title>101 Dothideomycetes genomes: A test case for predicting lifestyles and emergence of pathogens.</title>
        <authorList>
            <person name="Haridas S."/>
            <person name="Albert R."/>
            <person name="Binder M."/>
            <person name="Bloem J."/>
            <person name="LaButti K."/>
            <person name="Salamov A."/>
            <person name="Andreopoulos B."/>
            <person name="Baker S."/>
            <person name="Barry K."/>
            <person name="Bills G."/>
            <person name="Bluhm B."/>
            <person name="Cannon C."/>
            <person name="Castanera R."/>
            <person name="Culley D."/>
            <person name="Daum C."/>
            <person name="Ezra D."/>
            <person name="Gonzalez J."/>
            <person name="Henrissat B."/>
            <person name="Kuo A."/>
            <person name="Liang C."/>
            <person name="Lipzen A."/>
            <person name="Lutzoni F."/>
            <person name="Magnuson J."/>
            <person name="Mondo S."/>
            <person name="Nolan M."/>
            <person name="Ohm R."/>
            <person name="Pangilinan J."/>
            <person name="Park H.-J."/>
            <person name="Ramirez L."/>
            <person name="Alfaro M."/>
            <person name="Sun H."/>
            <person name="Tritt A."/>
            <person name="Yoshinaga Y."/>
            <person name="Zwiers L.-H."/>
            <person name="Turgeon B."/>
            <person name="Goodwin S."/>
            <person name="Spatafora J."/>
            <person name="Crous P."/>
            <person name="Grigoriev I."/>
        </authorList>
    </citation>
    <scope>NUCLEOTIDE SEQUENCE [LARGE SCALE GENOMIC DNA]</scope>
    <source>
        <strain evidence="3">CBS 304.66</strain>
    </source>
</reference>
<keyword evidence="1" id="KW-0472">Membrane</keyword>
<comment type="caution">
    <text evidence="2">The sequence shown here is derived from an EMBL/GenBank/DDBJ whole genome shotgun (WGS) entry which is preliminary data.</text>
</comment>
<keyword evidence="3" id="KW-1185">Reference proteome</keyword>
<evidence type="ECO:0000256" key="1">
    <source>
        <dbReference type="SAM" id="Phobius"/>
    </source>
</evidence>
<dbReference type="EMBL" id="ML986605">
    <property type="protein sequence ID" value="KAF2265519.1"/>
    <property type="molecule type" value="Genomic_DNA"/>
</dbReference>
<keyword evidence="1" id="KW-0812">Transmembrane</keyword>
<feature type="transmembrane region" description="Helical" evidence="1">
    <location>
        <begin position="83"/>
        <end position="104"/>
    </location>
</feature>
<dbReference type="AlphaFoldDB" id="A0A9P4KG63"/>
<name>A0A9P4KG63_9PLEO</name>
<accession>A0A9P4KG63</accession>
<evidence type="ECO:0000313" key="2">
    <source>
        <dbReference type="EMBL" id="KAF2265519.1"/>
    </source>
</evidence>
<keyword evidence="1" id="KW-1133">Transmembrane helix</keyword>
<organism evidence="2 3">
    <name type="scientific">Lojkania enalia</name>
    <dbReference type="NCBI Taxonomy" id="147567"/>
    <lineage>
        <taxon>Eukaryota</taxon>
        <taxon>Fungi</taxon>
        <taxon>Dikarya</taxon>
        <taxon>Ascomycota</taxon>
        <taxon>Pezizomycotina</taxon>
        <taxon>Dothideomycetes</taxon>
        <taxon>Pleosporomycetidae</taxon>
        <taxon>Pleosporales</taxon>
        <taxon>Pleosporales incertae sedis</taxon>
        <taxon>Lojkania</taxon>
    </lineage>
</organism>
<protein>
    <submittedName>
        <fullName evidence="2">Uncharacterized protein</fullName>
    </submittedName>
</protein>
<proteinExistence type="predicted"/>
<dbReference type="Proteomes" id="UP000800093">
    <property type="component" value="Unassembled WGS sequence"/>
</dbReference>
<sequence length="112" mass="12349">MQLSAAVNVGGQREHAQRPLLTWAQHLQMPGTSAALADQSEHRAKPFWFGFAGAASALQTKIITISSYNSLYKFFSCLPEICIYWAASPYAAYFLIVQSFLVVFTSRSGKSP</sequence>
<evidence type="ECO:0000313" key="3">
    <source>
        <dbReference type="Proteomes" id="UP000800093"/>
    </source>
</evidence>
<gene>
    <name evidence="2" type="ORF">CC78DRAFT_579267</name>
</gene>